<dbReference type="Proteomes" id="UP001589838">
    <property type="component" value="Unassembled WGS sequence"/>
</dbReference>
<keyword evidence="2" id="KW-0812">Transmembrane</keyword>
<feature type="compositionally biased region" description="Low complexity" evidence="1">
    <location>
        <begin position="61"/>
        <end position="74"/>
    </location>
</feature>
<keyword evidence="2" id="KW-1133">Transmembrane helix</keyword>
<comment type="caution">
    <text evidence="3">The sequence shown here is derived from an EMBL/GenBank/DDBJ whole genome shotgun (WGS) entry which is preliminary data.</text>
</comment>
<dbReference type="EMBL" id="JBHLUX010000030">
    <property type="protein sequence ID" value="MFC0471104.1"/>
    <property type="molecule type" value="Genomic_DNA"/>
</dbReference>
<sequence length="74" mass="8796">MEELIDRLFGFLPVKFTFWTGVATLLLILTIQFVNRWLNQILKLPWMKEENQRQRTKTMQSVKQNNNKSNNGQG</sequence>
<feature type="region of interest" description="Disordered" evidence="1">
    <location>
        <begin position="50"/>
        <end position="74"/>
    </location>
</feature>
<evidence type="ECO:0000313" key="4">
    <source>
        <dbReference type="Proteomes" id="UP001589838"/>
    </source>
</evidence>
<evidence type="ECO:0000313" key="3">
    <source>
        <dbReference type="EMBL" id="MFC0471104.1"/>
    </source>
</evidence>
<keyword evidence="2" id="KW-0472">Membrane</keyword>
<keyword evidence="4" id="KW-1185">Reference proteome</keyword>
<accession>A0ABV6KCW5</accession>
<organism evidence="3 4">
    <name type="scientific">Halalkalibacter kiskunsagensis</name>
    <dbReference type="NCBI Taxonomy" id="1548599"/>
    <lineage>
        <taxon>Bacteria</taxon>
        <taxon>Bacillati</taxon>
        <taxon>Bacillota</taxon>
        <taxon>Bacilli</taxon>
        <taxon>Bacillales</taxon>
        <taxon>Bacillaceae</taxon>
        <taxon>Halalkalibacter</taxon>
    </lineage>
</organism>
<evidence type="ECO:0000256" key="2">
    <source>
        <dbReference type="SAM" id="Phobius"/>
    </source>
</evidence>
<feature type="transmembrane region" description="Helical" evidence="2">
    <location>
        <begin position="16"/>
        <end position="38"/>
    </location>
</feature>
<name>A0ABV6KCW5_9BACI</name>
<gene>
    <name evidence="3" type="ORF">ACFFHM_11575</name>
</gene>
<evidence type="ECO:0000256" key="1">
    <source>
        <dbReference type="SAM" id="MobiDB-lite"/>
    </source>
</evidence>
<dbReference type="RefSeq" id="WP_335958741.1">
    <property type="nucleotide sequence ID" value="NZ_JAXBLX010000002.1"/>
</dbReference>
<reference evidence="3 4" key="1">
    <citation type="submission" date="2024-09" db="EMBL/GenBank/DDBJ databases">
        <authorList>
            <person name="Sun Q."/>
            <person name="Mori K."/>
        </authorList>
    </citation>
    <scope>NUCLEOTIDE SEQUENCE [LARGE SCALE GENOMIC DNA]</scope>
    <source>
        <strain evidence="3 4">NCAIM B.02610</strain>
    </source>
</reference>
<proteinExistence type="predicted"/>
<protein>
    <submittedName>
        <fullName evidence="3">Uncharacterized protein</fullName>
    </submittedName>
</protein>